<dbReference type="InterPro" id="IPR001633">
    <property type="entry name" value="EAL_dom"/>
</dbReference>
<dbReference type="GO" id="GO:0071111">
    <property type="term" value="F:cyclic-guanylate-specific phosphodiesterase activity"/>
    <property type="evidence" value="ECO:0007669"/>
    <property type="project" value="InterPro"/>
</dbReference>
<dbReference type="Pfam" id="PF13682">
    <property type="entry name" value="CZB"/>
    <property type="match status" value="1"/>
</dbReference>
<dbReference type="InterPro" id="IPR050706">
    <property type="entry name" value="Cyclic-di-GMP_PDE-like"/>
</dbReference>
<sequence>MLDNADDLAILEGIIGFAHAFSRELIAEGVETEAHGELLLQLGCELGQGFGIARPMPGDDIPAWVKRWTPPAVWSTARRIGRDELPTLYAMVEHRAWIRQVTAYLIGQRDTPHELDPGLCRFGGWLGSKLVRAAPDEVAEIAAASKLHEQAHRMAQELISDCRHGKRANVGTRLAELDRLRDALTQSLFSFCNEAGESRPAPDRNTPHQA</sequence>
<reference evidence="2" key="1">
    <citation type="submission" date="2019-08" db="EMBL/GenBank/DDBJ databases">
        <authorList>
            <person name="Kucharzyk K."/>
            <person name="Murdoch R.W."/>
            <person name="Higgins S."/>
            <person name="Loffler F."/>
        </authorList>
    </citation>
    <scope>NUCLEOTIDE SEQUENCE</scope>
</reference>
<dbReference type="AlphaFoldDB" id="A0A645E7F9"/>
<feature type="domain" description="EAL" evidence="1">
    <location>
        <begin position="1"/>
        <end position="69"/>
    </location>
</feature>
<proteinExistence type="predicted"/>
<dbReference type="PANTHER" id="PTHR33121">
    <property type="entry name" value="CYCLIC DI-GMP PHOSPHODIESTERASE PDEF"/>
    <property type="match status" value="1"/>
</dbReference>
<dbReference type="SUPFAM" id="SSF141868">
    <property type="entry name" value="EAL domain-like"/>
    <property type="match status" value="1"/>
</dbReference>
<dbReference type="InterPro" id="IPR025991">
    <property type="entry name" value="Chemoreceptor_zinc-bind_dom"/>
</dbReference>
<dbReference type="EMBL" id="VSSQ01043990">
    <property type="protein sequence ID" value="MPM97767.1"/>
    <property type="molecule type" value="Genomic_DNA"/>
</dbReference>
<evidence type="ECO:0000259" key="1">
    <source>
        <dbReference type="PROSITE" id="PS50883"/>
    </source>
</evidence>
<accession>A0A645E7F9</accession>
<dbReference type="Pfam" id="PF00563">
    <property type="entry name" value="EAL"/>
    <property type="match status" value="1"/>
</dbReference>
<gene>
    <name evidence="2" type="ORF">SDC9_144944</name>
</gene>
<name>A0A645E7F9_9ZZZZ</name>
<dbReference type="InterPro" id="IPR035919">
    <property type="entry name" value="EAL_sf"/>
</dbReference>
<evidence type="ECO:0000313" key="2">
    <source>
        <dbReference type="EMBL" id="MPM97767.1"/>
    </source>
</evidence>
<comment type="caution">
    <text evidence="2">The sequence shown here is derived from an EMBL/GenBank/DDBJ whole genome shotgun (WGS) entry which is preliminary data.</text>
</comment>
<protein>
    <recommendedName>
        <fullName evidence="1">EAL domain-containing protein</fullName>
    </recommendedName>
</protein>
<dbReference type="PROSITE" id="PS50883">
    <property type="entry name" value="EAL"/>
    <property type="match status" value="1"/>
</dbReference>
<dbReference type="Gene3D" id="3.20.20.450">
    <property type="entry name" value="EAL domain"/>
    <property type="match status" value="1"/>
</dbReference>
<dbReference type="PANTHER" id="PTHR33121:SF79">
    <property type="entry name" value="CYCLIC DI-GMP PHOSPHODIESTERASE PDED-RELATED"/>
    <property type="match status" value="1"/>
</dbReference>
<organism evidence="2">
    <name type="scientific">bioreactor metagenome</name>
    <dbReference type="NCBI Taxonomy" id="1076179"/>
    <lineage>
        <taxon>unclassified sequences</taxon>
        <taxon>metagenomes</taxon>
        <taxon>ecological metagenomes</taxon>
    </lineage>
</organism>
<dbReference type="Gene3D" id="1.20.120.30">
    <property type="entry name" value="Aspartate receptor, ligand-binding domain"/>
    <property type="match status" value="1"/>
</dbReference>